<dbReference type="EMBL" id="JMQC01000011">
    <property type="protein sequence ID" value="KFM95115.1"/>
    <property type="molecule type" value="Genomic_DNA"/>
</dbReference>
<proteinExistence type="predicted"/>
<dbReference type="Gene3D" id="3.30.565.10">
    <property type="entry name" value="Histidine kinase-like ATPase, C-terminal domain"/>
    <property type="match status" value="1"/>
</dbReference>
<evidence type="ECO:0000313" key="2">
    <source>
        <dbReference type="Proteomes" id="UP000029389"/>
    </source>
</evidence>
<reference evidence="1 2" key="1">
    <citation type="submission" date="2014-04" db="EMBL/GenBank/DDBJ databases">
        <authorList>
            <person name="Bishop-Lilly K.A."/>
            <person name="Broomall S.M."/>
            <person name="Chain P.S."/>
            <person name="Chertkov O."/>
            <person name="Coyne S.R."/>
            <person name="Daligault H.E."/>
            <person name="Davenport K.W."/>
            <person name="Erkkila T."/>
            <person name="Frey K.G."/>
            <person name="Gibbons H.S."/>
            <person name="Gu W."/>
            <person name="Jaissle J."/>
            <person name="Johnson S.L."/>
            <person name="Koroleva G.I."/>
            <person name="Ladner J.T."/>
            <person name="Lo C.-C."/>
            <person name="Minogue T.D."/>
            <person name="Munk C."/>
            <person name="Palacios G.F."/>
            <person name="Redden C.L."/>
            <person name="Rosenzweig C.N."/>
            <person name="Scholz M.B."/>
            <person name="Teshima H."/>
            <person name="Xu Y."/>
        </authorList>
    </citation>
    <scope>NUCLEOTIDE SEQUENCE [LARGE SCALE GENOMIC DNA]</scope>
    <source>
        <strain evidence="1 2">BHP</strain>
    </source>
</reference>
<protein>
    <recommendedName>
        <fullName evidence="3">Histidine kinase-, DNA gyrase B-, and HSP90-like ATPase family protein</fullName>
    </recommendedName>
</protein>
<sequence length="117" mass="13444">MDKVLLGVLESYAVLLADKQIHLQLQVSDTLPRLLIMPCKIARVISNLLDNAIRYSPVSGTIELLVEENRQYNINRSSSSCVMRGKELLRMINYAYLNVFLEQINQEVHTLEVQRLD</sequence>
<gene>
    <name evidence="1" type="ORF">DJ93_5708</name>
</gene>
<dbReference type="SUPFAM" id="SSF55874">
    <property type="entry name" value="ATPase domain of HSP90 chaperone/DNA topoisomerase II/histidine kinase"/>
    <property type="match status" value="1"/>
</dbReference>
<comment type="caution">
    <text evidence="1">The sequence shown here is derived from an EMBL/GenBank/DDBJ whole genome shotgun (WGS) entry which is preliminary data.</text>
</comment>
<evidence type="ECO:0000313" key="1">
    <source>
        <dbReference type="EMBL" id="KFM95115.1"/>
    </source>
</evidence>
<dbReference type="Proteomes" id="UP000029389">
    <property type="component" value="Unassembled WGS sequence"/>
</dbReference>
<accession>A0A090YSR5</accession>
<dbReference type="InterPro" id="IPR036890">
    <property type="entry name" value="HATPase_C_sf"/>
</dbReference>
<dbReference type="PATRIC" id="fig|1405.8.peg.5899"/>
<dbReference type="AlphaFoldDB" id="A0A090YSR5"/>
<organism evidence="1 2">
    <name type="scientific">Bacillus clarus</name>
    <dbReference type="NCBI Taxonomy" id="2338372"/>
    <lineage>
        <taxon>Bacteria</taxon>
        <taxon>Bacillati</taxon>
        <taxon>Bacillota</taxon>
        <taxon>Bacilli</taxon>
        <taxon>Bacillales</taxon>
        <taxon>Bacillaceae</taxon>
        <taxon>Bacillus</taxon>
        <taxon>Bacillus cereus group</taxon>
    </lineage>
</organism>
<name>A0A090YSR5_9BACI</name>
<evidence type="ECO:0008006" key="3">
    <source>
        <dbReference type="Google" id="ProtNLM"/>
    </source>
</evidence>